<dbReference type="EMBL" id="JARKIE010000066">
    <property type="protein sequence ID" value="KAJ7690235.1"/>
    <property type="molecule type" value="Genomic_DNA"/>
</dbReference>
<evidence type="ECO:0000313" key="1">
    <source>
        <dbReference type="EMBL" id="KAJ7690235.1"/>
    </source>
</evidence>
<evidence type="ECO:0000313" key="2">
    <source>
        <dbReference type="Proteomes" id="UP001221757"/>
    </source>
</evidence>
<gene>
    <name evidence="1" type="ORF">B0H17DRAFT_1179958</name>
</gene>
<comment type="caution">
    <text evidence="1">The sequence shown here is derived from an EMBL/GenBank/DDBJ whole genome shotgun (WGS) entry which is preliminary data.</text>
</comment>
<dbReference type="AlphaFoldDB" id="A0AAD7DF59"/>
<organism evidence="1 2">
    <name type="scientific">Mycena rosella</name>
    <name type="common">Pink bonnet</name>
    <name type="synonym">Agaricus rosellus</name>
    <dbReference type="NCBI Taxonomy" id="1033263"/>
    <lineage>
        <taxon>Eukaryota</taxon>
        <taxon>Fungi</taxon>
        <taxon>Dikarya</taxon>
        <taxon>Basidiomycota</taxon>
        <taxon>Agaricomycotina</taxon>
        <taxon>Agaricomycetes</taxon>
        <taxon>Agaricomycetidae</taxon>
        <taxon>Agaricales</taxon>
        <taxon>Marasmiineae</taxon>
        <taxon>Mycenaceae</taxon>
        <taxon>Mycena</taxon>
    </lineage>
</organism>
<accession>A0AAD7DF59</accession>
<proteinExistence type="predicted"/>
<reference evidence="1" key="1">
    <citation type="submission" date="2023-03" db="EMBL/GenBank/DDBJ databases">
        <title>Massive genome expansion in bonnet fungi (Mycena s.s.) driven by repeated elements and novel gene families across ecological guilds.</title>
        <authorList>
            <consortium name="Lawrence Berkeley National Laboratory"/>
            <person name="Harder C.B."/>
            <person name="Miyauchi S."/>
            <person name="Viragh M."/>
            <person name="Kuo A."/>
            <person name="Thoen E."/>
            <person name="Andreopoulos B."/>
            <person name="Lu D."/>
            <person name="Skrede I."/>
            <person name="Drula E."/>
            <person name="Henrissat B."/>
            <person name="Morin E."/>
            <person name="Kohler A."/>
            <person name="Barry K."/>
            <person name="LaButti K."/>
            <person name="Morin E."/>
            <person name="Salamov A."/>
            <person name="Lipzen A."/>
            <person name="Mereny Z."/>
            <person name="Hegedus B."/>
            <person name="Baldrian P."/>
            <person name="Stursova M."/>
            <person name="Weitz H."/>
            <person name="Taylor A."/>
            <person name="Grigoriev I.V."/>
            <person name="Nagy L.G."/>
            <person name="Martin F."/>
            <person name="Kauserud H."/>
        </authorList>
    </citation>
    <scope>NUCLEOTIDE SEQUENCE</scope>
    <source>
        <strain evidence="1">CBHHK067</strain>
    </source>
</reference>
<sequence>MEPASTPILPPELERHIFEICALARPVAIPKLMLVAWRVMEWVEPMLYRTIVIKPALLPAGDAYPMFTSRLLTSAVNRKPANFFRYAVRHLFLFDYCEDDLAEILSACTGVENLWMGEDIDQSVLPLLAPLRLKHLCIDIRPLFHAFPPHHSFFSQLTHLELLDDETDDASRNLPLIPHLTHLSFNDFSYIPISLRILETCPSLAVLVALNSDSLRHSYAAYAGGLSKDVRFVAMNCEYYIADWLLGTKTGQDYWHRAEVFIAQRRSGEVDALRFEIVEDGSKDGR</sequence>
<dbReference type="Proteomes" id="UP001221757">
    <property type="component" value="Unassembled WGS sequence"/>
</dbReference>
<name>A0AAD7DF59_MYCRO</name>
<keyword evidence="2" id="KW-1185">Reference proteome</keyword>
<protein>
    <submittedName>
        <fullName evidence="1">Uncharacterized protein</fullName>
    </submittedName>
</protein>
<dbReference type="SUPFAM" id="SSF52047">
    <property type="entry name" value="RNI-like"/>
    <property type="match status" value="1"/>
</dbReference>